<protein>
    <submittedName>
        <fullName evidence="1">Uncharacterized protein</fullName>
    </submittedName>
</protein>
<reference evidence="1 2" key="1">
    <citation type="journal article" date="2022" name="New Phytol.">
        <title>Ecological generalism drives hyperdiversity of secondary metabolite gene clusters in xylarialean endophytes.</title>
        <authorList>
            <person name="Franco M.E.E."/>
            <person name="Wisecaver J.H."/>
            <person name="Arnold A.E."/>
            <person name="Ju Y.M."/>
            <person name="Slot J.C."/>
            <person name="Ahrendt S."/>
            <person name="Moore L.P."/>
            <person name="Eastman K.E."/>
            <person name="Scott K."/>
            <person name="Konkel Z."/>
            <person name="Mondo S.J."/>
            <person name="Kuo A."/>
            <person name="Hayes R.D."/>
            <person name="Haridas S."/>
            <person name="Andreopoulos B."/>
            <person name="Riley R."/>
            <person name="LaButti K."/>
            <person name="Pangilinan J."/>
            <person name="Lipzen A."/>
            <person name="Amirebrahimi M."/>
            <person name="Yan J."/>
            <person name="Adam C."/>
            <person name="Keymanesh K."/>
            <person name="Ng V."/>
            <person name="Louie K."/>
            <person name="Northen T."/>
            <person name="Drula E."/>
            <person name="Henrissat B."/>
            <person name="Hsieh H.M."/>
            <person name="Youens-Clark K."/>
            <person name="Lutzoni F."/>
            <person name="Miadlikowska J."/>
            <person name="Eastwood D.C."/>
            <person name="Hamelin R.C."/>
            <person name="Grigoriev I.V."/>
            <person name="U'Ren J.M."/>
        </authorList>
    </citation>
    <scope>NUCLEOTIDE SEQUENCE [LARGE SCALE GENOMIC DNA]</scope>
    <source>
        <strain evidence="1 2">CBS 119005</strain>
    </source>
</reference>
<comment type="caution">
    <text evidence="1">The sequence shown here is derived from an EMBL/GenBank/DDBJ whole genome shotgun (WGS) entry which is preliminary data.</text>
</comment>
<name>A0ACB9Z843_9PEZI</name>
<evidence type="ECO:0000313" key="2">
    <source>
        <dbReference type="Proteomes" id="UP001497700"/>
    </source>
</evidence>
<dbReference type="Proteomes" id="UP001497700">
    <property type="component" value="Unassembled WGS sequence"/>
</dbReference>
<sequence>MTYDDLARKHPITHVNVEIYDEEIEHHCGIIAGLVDDSPNEPLERCWPFLLYVYKLIRKYHKDMIDEFANWQQEASYHIRHAIYDDSGNDVVGNVDQGPGEWACLLFLAWIENRIVSTRPPQRRLIPGSPSAASPPQSLRWNPELPRDMPVPPPAVGPAYQTMFFKPSSELTYELKNNLRLPETDFQRKYVIDQAIAAWRDMHREGVERGDVAFPAAPEENPTPADVQPKTRLNLDQYLDLFQQEQASLSLLAMSRST</sequence>
<dbReference type="EMBL" id="MU393447">
    <property type="protein sequence ID" value="KAI4867418.1"/>
    <property type="molecule type" value="Genomic_DNA"/>
</dbReference>
<evidence type="ECO:0000313" key="1">
    <source>
        <dbReference type="EMBL" id="KAI4867418.1"/>
    </source>
</evidence>
<organism evidence="1 2">
    <name type="scientific">Hypoxylon rubiginosum</name>
    <dbReference type="NCBI Taxonomy" id="110542"/>
    <lineage>
        <taxon>Eukaryota</taxon>
        <taxon>Fungi</taxon>
        <taxon>Dikarya</taxon>
        <taxon>Ascomycota</taxon>
        <taxon>Pezizomycotina</taxon>
        <taxon>Sordariomycetes</taxon>
        <taxon>Xylariomycetidae</taxon>
        <taxon>Xylariales</taxon>
        <taxon>Hypoxylaceae</taxon>
        <taxon>Hypoxylon</taxon>
    </lineage>
</organism>
<accession>A0ACB9Z843</accession>
<gene>
    <name evidence="1" type="ORF">F4820DRAFT_467861</name>
</gene>
<keyword evidence="2" id="KW-1185">Reference proteome</keyword>
<proteinExistence type="predicted"/>